<proteinExistence type="predicted"/>
<evidence type="ECO:0000313" key="1">
    <source>
        <dbReference type="EMBL" id="TMQ62544.1"/>
    </source>
</evidence>
<gene>
    <name evidence="1" type="ORF">E6K78_11500</name>
</gene>
<dbReference type="Proteomes" id="UP000316609">
    <property type="component" value="Unassembled WGS sequence"/>
</dbReference>
<comment type="caution">
    <text evidence="1">The sequence shown here is derived from an EMBL/GenBank/DDBJ whole genome shotgun (WGS) entry which is preliminary data.</text>
</comment>
<dbReference type="AlphaFoldDB" id="A0A538TG19"/>
<dbReference type="EMBL" id="VBOY01000129">
    <property type="protein sequence ID" value="TMQ62544.1"/>
    <property type="molecule type" value="Genomic_DNA"/>
</dbReference>
<reference evidence="1 2" key="1">
    <citation type="journal article" date="2019" name="Nat. Microbiol.">
        <title>Mediterranean grassland soil C-N compound turnover is dependent on rainfall and depth, and is mediated by genomically divergent microorganisms.</title>
        <authorList>
            <person name="Diamond S."/>
            <person name="Andeer P.F."/>
            <person name="Li Z."/>
            <person name="Crits-Christoph A."/>
            <person name="Burstein D."/>
            <person name="Anantharaman K."/>
            <person name="Lane K.R."/>
            <person name="Thomas B.C."/>
            <person name="Pan C."/>
            <person name="Northen T.R."/>
            <person name="Banfield J.F."/>
        </authorList>
    </citation>
    <scope>NUCLEOTIDE SEQUENCE [LARGE SCALE GENOMIC DNA]</scope>
    <source>
        <strain evidence="1">WS_8</strain>
    </source>
</reference>
<organism evidence="1 2">
    <name type="scientific">Eiseniibacteriota bacterium</name>
    <dbReference type="NCBI Taxonomy" id="2212470"/>
    <lineage>
        <taxon>Bacteria</taxon>
        <taxon>Candidatus Eiseniibacteriota</taxon>
    </lineage>
</organism>
<protein>
    <submittedName>
        <fullName evidence="1">Uncharacterized protein</fullName>
    </submittedName>
</protein>
<accession>A0A538TG19</accession>
<sequence length="183" mass="19399">MLHDSIKESTEENVALFFVPHLASLGVTTASRRRGDPDKGEPDFVCTDASGNAFGVEIASGWYSGSDAAQLRRVVTDLARDGKRQTVMSTSGIEDADLPPGVIRNPDAKLAANLQVAMESHCLKHYGLPTYLVLDGSWAALSSAHDAPLILAGLAKPAACPYVEVFLCLVGSYSAGRVFLPVP</sequence>
<name>A0A538TG19_UNCEI</name>
<evidence type="ECO:0000313" key="2">
    <source>
        <dbReference type="Proteomes" id="UP000316609"/>
    </source>
</evidence>